<dbReference type="GO" id="GO:0016989">
    <property type="term" value="F:sigma factor antagonist activity"/>
    <property type="evidence" value="ECO:0007669"/>
    <property type="project" value="TreeGrafter"/>
</dbReference>
<dbReference type="InterPro" id="IPR006860">
    <property type="entry name" value="FecR"/>
</dbReference>
<dbReference type="InterPro" id="IPR032623">
    <property type="entry name" value="FecR_N"/>
</dbReference>
<dbReference type="OrthoDB" id="9798846at2"/>
<dbReference type="Proteomes" id="UP000325755">
    <property type="component" value="Chromosome"/>
</dbReference>
<accession>A0A5Q0BRX1</accession>
<keyword evidence="5" id="KW-1185">Reference proteome</keyword>
<dbReference type="Pfam" id="PF04773">
    <property type="entry name" value="FecR"/>
    <property type="match status" value="1"/>
</dbReference>
<dbReference type="InParanoid" id="A0A5Q0BRX1"/>
<evidence type="ECO:0000259" key="3">
    <source>
        <dbReference type="Pfam" id="PF16220"/>
    </source>
</evidence>
<dbReference type="EMBL" id="CP044205">
    <property type="protein sequence ID" value="QFY44436.1"/>
    <property type="molecule type" value="Genomic_DNA"/>
</dbReference>
<keyword evidence="1" id="KW-0812">Transmembrane</keyword>
<reference evidence="4 5" key="1">
    <citation type="submission" date="2019-09" db="EMBL/GenBank/DDBJ databases">
        <title>Ecophysiology of the spiral-shaped methanotroph Methylospira mobilis as revealed by the complete genome sequence.</title>
        <authorList>
            <person name="Oshkin I.Y."/>
            <person name="Dedysh S.N."/>
            <person name="Miroshnikov K."/>
            <person name="Danilova O.V."/>
            <person name="Hakobyan A."/>
            <person name="Liesack W."/>
        </authorList>
    </citation>
    <scope>NUCLEOTIDE SEQUENCE [LARGE SCALE GENOMIC DNA]</scope>
    <source>
        <strain evidence="4 5">Shm1</strain>
    </source>
</reference>
<feature type="domain" description="FecR N-terminal" evidence="3">
    <location>
        <begin position="13"/>
        <end position="53"/>
    </location>
</feature>
<organism evidence="4 5">
    <name type="scientific">Candidatus Methylospira mobilis</name>
    <dbReference type="NCBI Taxonomy" id="1808979"/>
    <lineage>
        <taxon>Bacteria</taxon>
        <taxon>Pseudomonadati</taxon>
        <taxon>Pseudomonadota</taxon>
        <taxon>Gammaproteobacteria</taxon>
        <taxon>Methylococcales</taxon>
        <taxon>Methylococcaceae</taxon>
        <taxon>Candidatus Methylospira</taxon>
    </lineage>
</organism>
<evidence type="ECO:0000256" key="1">
    <source>
        <dbReference type="SAM" id="Phobius"/>
    </source>
</evidence>
<dbReference type="Gene3D" id="2.60.120.1440">
    <property type="match status" value="1"/>
</dbReference>
<protein>
    <submittedName>
        <fullName evidence="4">FecR family protein</fullName>
    </submittedName>
</protein>
<dbReference type="PIRSF" id="PIRSF018266">
    <property type="entry name" value="FecR"/>
    <property type="match status" value="1"/>
</dbReference>
<name>A0A5Q0BRX1_9GAMM</name>
<dbReference type="AlphaFoldDB" id="A0A5Q0BRX1"/>
<dbReference type="Gene3D" id="3.55.50.30">
    <property type="match status" value="1"/>
</dbReference>
<dbReference type="KEGG" id="mmob:F6R98_18840"/>
<proteinExistence type="predicted"/>
<feature type="domain" description="FecR protein" evidence="2">
    <location>
        <begin position="128"/>
        <end position="220"/>
    </location>
</feature>
<dbReference type="PANTHER" id="PTHR30273">
    <property type="entry name" value="PERIPLASMIC SIGNAL SENSOR AND SIGMA FACTOR ACTIVATOR FECR-RELATED"/>
    <property type="match status" value="1"/>
</dbReference>
<feature type="transmembrane region" description="Helical" evidence="1">
    <location>
        <begin position="102"/>
        <end position="125"/>
    </location>
</feature>
<keyword evidence="1" id="KW-0472">Membrane</keyword>
<evidence type="ECO:0000313" key="4">
    <source>
        <dbReference type="EMBL" id="QFY44436.1"/>
    </source>
</evidence>
<evidence type="ECO:0000313" key="5">
    <source>
        <dbReference type="Proteomes" id="UP000325755"/>
    </source>
</evidence>
<dbReference type="RefSeq" id="WP_153250400.1">
    <property type="nucleotide sequence ID" value="NZ_CP044205.1"/>
</dbReference>
<keyword evidence="1" id="KW-1133">Transmembrane helix</keyword>
<dbReference type="FunCoup" id="A0A5Q0BRX1">
    <property type="interactions" value="123"/>
</dbReference>
<dbReference type="InterPro" id="IPR012373">
    <property type="entry name" value="Ferrdict_sens_TM"/>
</dbReference>
<sequence>MHSNSMEETISNEAIEWFSKLHSGDAVPEDFVHFEEWRQLNPSHAEAYADVERFWAWLDTPAKRVFEREDAQSAASAQITALTRKPALSAPRFAGGRTRRRALAGFSLAAAVLMFTCLPGFFHFWNSDYHTGWGERRELVTEDGSRITLNTHSAISVAFSSQQRVIKLSEGEAYFQVAHNSARPFLVVTDYGVTQVTGTAFDVYKQSGQMTVTVSEGKVKVYREGARGQAIELTAGLQTTLNMYGAGPVLHTDARQVSAWKNGLLVFNQQSLASVVTELNRYFPGKIMIADPRIRQRIVSGAFDLAYPQDILSALEKNLELRSLSISRALTMLYQPGF</sequence>
<dbReference type="Pfam" id="PF16220">
    <property type="entry name" value="DUF4880"/>
    <property type="match status" value="1"/>
</dbReference>
<gene>
    <name evidence="4" type="ORF">F6R98_18840</name>
</gene>
<evidence type="ECO:0000259" key="2">
    <source>
        <dbReference type="Pfam" id="PF04773"/>
    </source>
</evidence>
<dbReference type="PANTHER" id="PTHR30273:SF2">
    <property type="entry name" value="PROTEIN FECR"/>
    <property type="match status" value="1"/>
</dbReference>